<reference evidence="3 4" key="1">
    <citation type="submission" date="2019-03" db="EMBL/GenBank/DDBJ databases">
        <title>Genomic Encyclopedia of Archaeal and Bacterial Type Strains, Phase II (KMG-II): from individual species to whole genera.</title>
        <authorList>
            <person name="Goeker M."/>
        </authorList>
    </citation>
    <scope>NUCLEOTIDE SEQUENCE [LARGE SCALE GENOMIC DNA]</scope>
    <source>
        <strain evidence="3 4">DSM 28353</strain>
    </source>
</reference>
<dbReference type="PROSITE" id="PS00092">
    <property type="entry name" value="N6_MTASE"/>
    <property type="match status" value="1"/>
</dbReference>
<dbReference type="OrthoDB" id="9803017at2"/>
<dbReference type="AlphaFoldDB" id="A0A4R6WFU5"/>
<dbReference type="Pfam" id="PF03602">
    <property type="entry name" value="Cons_hypoth95"/>
    <property type="match status" value="1"/>
</dbReference>
<dbReference type="InterPro" id="IPR029063">
    <property type="entry name" value="SAM-dependent_MTases_sf"/>
</dbReference>
<keyword evidence="2 3" id="KW-0808">Transferase</keyword>
<evidence type="ECO:0000256" key="1">
    <source>
        <dbReference type="ARBA" id="ARBA00022603"/>
    </source>
</evidence>
<protein>
    <submittedName>
        <fullName evidence="3">16S rRNA (Guanine(966)-N(2))-methyltransferase RsmD</fullName>
    </submittedName>
</protein>
<gene>
    <name evidence="3" type="ORF">CLV99_2611</name>
</gene>
<dbReference type="EMBL" id="SNYV01000014">
    <property type="protein sequence ID" value="TDQ77212.1"/>
    <property type="molecule type" value="Genomic_DNA"/>
</dbReference>
<proteinExistence type="predicted"/>
<dbReference type="GO" id="GO:0031167">
    <property type="term" value="P:rRNA methylation"/>
    <property type="evidence" value="ECO:0007669"/>
    <property type="project" value="InterPro"/>
</dbReference>
<dbReference type="PANTHER" id="PTHR43542">
    <property type="entry name" value="METHYLTRANSFERASE"/>
    <property type="match status" value="1"/>
</dbReference>
<dbReference type="RefSeq" id="WP_133584849.1">
    <property type="nucleotide sequence ID" value="NZ_SNYV01000014.1"/>
</dbReference>
<dbReference type="PANTHER" id="PTHR43542:SF1">
    <property type="entry name" value="METHYLTRANSFERASE"/>
    <property type="match status" value="1"/>
</dbReference>
<dbReference type="PIRSF" id="PIRSF004553">
    <property type="entry name" value="CHP00095"/>
    <property type="match status" value="1"/>
</dbReference>
<evidence type="ECO:0000256" key="2">
    <source>
        <dbReference type="ARBA" id="ARBA00022679"/>
    </source>
</evidence>
<dbReference type="CDD" id="cd02440">
    <property type="entry name" value="AdoMet_MTases"/>
    <property type="match status" value="1"/>
</dbReference>
<dbReference type="Proteomes" id="UP000295292">
    <property type="component" value="Unassembled WGS sequence"/>
</dbReference>
<evidence type="ECO:0000313" key="3">
    <source>
        <dbReference type="EMBL" id="TDQ77212.1"/>
    </source>
</evidence>
<dbReference type="GO" id="GO:0003676">
    <property type="term" value="F:nucleic acid binding"/>
    <property type="evidence" value="ECO:0007669"/>
    <property type="project" value="InterPro"/>
</dbReference>
<evidence type="ECO:0000313" key="4">
    <source>
        <dbReference type="Proteomes" id="UP000295292"/>
    </source>
</evidence>
<keyword evidence="4" id="KW-1185">Reference proteome</keyword>
<comment type="caution">
    <text evidence="3">The sequence shown here is derived from an EMBL/GenBank/DDBJ whole genome shotgun (WGS) entry which is preliminary data.</text>
</comment>
<accession>A0A4R6WFU5</accession>
<dbReference type="Gene3D" id="3.40.50.150">
    <property type="entry name" value="Vaccinia Virus protein VP39"/>
    <property type="match status" value="1"/>
</dbReference>
<keyword evidence="1 3" id="KW-0489">Methyltransferase</keyword>
<dbReference type="InterPro" id="IPR002052">
    <property type="entry name" value="DNA_methylase_N6_adenine_CS"/>
</dbReference>
<name>A0A4R6WFU5_9SPHI</name>
<sequence>MRIIGGTLKGIRLNPPTNLPVRPTTDIAKEALFNILQQYVEWDEVKCLDLFCGTGNISFELASRGAKEVDAVDIHNKCLLYVREVATKYNLDKIRTRKADVLKFVQSCKDSFDFIFADPPYDIGVLPQLAELIITNGLLAPGGILVVEHPTMRKLAAHDYHLETRTYGNSSFSFYRQPDLDINASAGNIE</sequence>
<dbReference type="SUPFAM" id="SSF53335">
    <property type="entry name" value="S-adenosyl-L-methionine-dependent methyltransferases"/>
    <property type="match status" value="1"/>
</dbReference>
<dbReference type="InterPro" id="IPR004398">
    <property type="entry name" value="RNA_MeTrfase_RsmD"/>
</dbReference>
<organism evidence="3 4">
    <name type="scientific">Sphingobacterium yanglingense</name>
    <dbReference type="NCBI Taxonomy" id="1437280"/>
    <lineage>
        <taxon>Bacteria</taxon>
        <taxon>Pseudomonadati</taxon>
        <taxon>Bacteroidota</taxon>
        <taxon>Sphingobacteriia</taxon>
        <taxon>Sphingobacteriales</taxon>
        <taxon>Sphingobacteriaceae</taxon>
        <taxon>Sphingobacterium</taxon>
    </lineage>
</organism>
<dbReference type="GO" id="GO:0008168">
    <property type="term" value="F:methyltransferase activity"/>
    <property type="evidence" value="ECO:0007669"/>
    <property type="project" value="UniProtKB-KW"/>
</dbReference>